<keyword evidence="14" id="KW-1185">Reference proteome</keyword>
<dbReference type="Gene3D" id="3.90.1150.10">
    <property type="entry name" value="Aspartate Aminotransferase, domain 1"/>
    <property type="match status" value="1"/>
</dbReference>
<feature type="domain" description="Aminotransferase class V" evidence="12">
    <location>
        <begin position="7"/>
        <end position="354"/>
    </location>
</feature>
<dbReference type="InterPro" id="IPR016454">
    <property type="entry name" value="Cysteine_dSase"/>
</dbReference>
<comment type="catalytic activity">
    <reaction evidence="10">
        <text>(sulfur carrier)-H + L-cysteine = (sulfur carrier)-SH + L-alanine</text>
        <dbReference type="Rhea" id="RHEA:43892"/>
        <dbReference type="Rhea" id="RHEA-COMP:14737"/>
        <dbReference type="Rhea" id="RHEA-COMP:14739"/>
        <dbReference type="ChEBI" id="CHEBI:29917"/>
        <dbReference type="ChEBI" id="CHEBI:35235"/>
        <dbReference type="ChEBI" id="CHEBI:57972"/>
        <dbReference type="ChEBI" id="CHEBI:64428"/>
        <dbReference type="EC" id="2.8.1.7"/>
    </reaction>
</comment>
<gene>
    <name evidence="13" type="ORF">J2W40_002447</name>
</gene>
<comment type="cofactor">
    <cofactor evidence="1">
        <name>pyridoxal 5'-phosphate</name>
        <dbReference type="ChEBI" id="CHEBI:597326"/>
    </cofactor>
</comment>
<dbReference type="RefSeq" id="WP_310225054.1">
    <property type="nucleotide sequence ID" value="NZ_JAVDWV010000010.1"/>
</dbReference>
<dbReference type="Gene3D" id="1.10.260.50">
    <property type="match status" value="1"/>
</dbReference>
<evidence type="ECO:0000259" key="12">
    <source>
        <dbReference type="Pfam" id="PF00266"/>
    </source>
</evidence>
<dbReference type="PANTHER" id="PTHR11601">
    <property type="entry name" value="CYSTEINE DESULFURYLASE FAMILY MEMBER"/>
    <property type="match status" value="1"/>
</dbReference>
<dbReference type="Proteomes" id="UP001267638">
    <property type="component" value="Unassembled WGS sequence"/>
</dbReference>
<evidence type="ECO:0000256" key="9">
    <source>
        <dbReference type="ARBA" id="ARBA00023014"/>
    </source>
</evidence>
<dbReference type="PANTHER" id="PTHR11601:SF34">
    <property type="entry name" value="CYSTEINE DESULFURASE"/>
    <property type="match status" value="1"/>
</dbReference>
<keyword evidence="6" id="KW-0479">Metal-binding</keyword>
<evidence type="ECO:0000256" key="6">
    <source>
        <dbReference type="ARBA" id="ARBA00022723"/>
    </source>
</evidence>
<keyword evidence="7" id="KW-0663">Pyridoxal phosphate</keyword>
<evidence type="ECO:0000313" key="14">
    <source>
        <dbReference type="Proteomes" id="UP001267638"/>
    </source>
</evidence>
<sequence length="367" mass="37907">MAADRLYLDHAATTPMLAQAQAAMVAAMGHWANPSSPHADGRAARAALEEARARIAAALGWDGHVIFTSGASEAIAIGLGRAKAGRVVTSAVEHDAVLRVTKGAERLAVDGDGIVKTPVQAEPVEAPLLSQEKQNPSTSSGRTDHKTVFAIQHVNNETGVIQPLDQIERHGAILFADCAQSAGKLPLPAADMIAISGHKFGGPPGTGALLIRDLALVEASGGQEQGYRAGTENLPAILAMAAALEARADWLPGAAILRARLDAGIEAAGGVIVARDAPRIPAIASYRMPGLSARAQLIQFDMAGISVSAGSACSSGSLKTSHVLHAMGWDEAVASEVVRVSFGPQTSEGDVDRFLAAWTAMAARARR</sequence>
<comment type="caution">
    <text evidence="13">The sequence shown here is derived from an EMBL/GenBank/DDBJ whole genome shotgun (WGS) entry which is preliminary data.</text>
</comment>
<reference evidence="13 14" key="1">
    <citation type="submission" date="2023-07" db="EMBL/GenBank/DDBJ databases">
        <title>Sorghum-associated microbial communities from plants grown in Nebraska, USA.</title>
        <authorList>
            <person name="Schachtman D."/>
        </authorList>
    </citation>
    <scope>NUCLEOTIDE SEQUENCE [LARGE SCALE GENOMIC DNA]</scope>
    <source>
        <strain evidence="13 14">4256</strain>
    </source>
</reference>
<dbReference type="GO" id="GO:0031071">
    <property type="term" value="F:cysteine desulfurase activity"/>
    <property type="evidence" value="ECO:0007669"/>
    <property type="project" value="UniProtKB-EC"/>
</dbReference>
<keyword evidence="8" id="KW-0408">Iron</keyword>
<evidence type="ECO:0000256" key="3">
    <source>
        <dbReference type="ARBA" id="ARBA00006490"/>
    </source>
</evidence>
<dbReference type="PIRSF" id="PIRSF005572">
    <property type="entry name" value="NifS"/>
    <property type="match status" value="1"/>
</dbReference>
<accession>A0ABU1X211</accession>
<dbReference type="InterPro" id="IPR000192">
    <property type="entry name" value="Aminotrans_V_dom"/>
</dbReference>
<dbReference type="Gene3D" id="3.40.640.10">
    <property type="entry name" value="Type I PLP-dependent aspartate aminotransferase-like (Major domain)"/>
    <property type="match status" value="1"/>
</dbReference>
<evidence type="ECO:0000256" key="11">
    <source>
        <dbReference type="SAM" id="MobiDB-lite"/>
    </source>
</evidence>
<name>A0ABU1X211_SPHXE</name>
<dbReference type="SUPFAM" id="SSF53383">
    <property type="entry name" value="PLP-dependent transferases"/>
    <property type="match status" value="1"/>
</dbReference>
<keyword evidence="5 13" id="KW-0808">Transferase</keyword>
<evidence type="ECO:0000256" key="7">
    <source>
        <dbReference type="ARBA" id="ARBA00022898"/>
    </source>
</evidence>
<evidence type="ECO:0000256" key="10">
    <source>
        <dbReference type="ARBA" id="ARBA00050776"/>
    </source>
</evidence>
<keyword evidence="9" id="KW-0411">Iron-sulfur</keyword>
<dbReference type="InterPro" id="IPR015421">
    <property type="entry name" value="PyrdxlP-dep_Trfase_major"/>
</dbReference>
<evidence type="ECO:0000256" key="1">
    <source>
        <dbReference type="ARBA" id="ARBA00001933"/>
    </source>
</evidence>
<comment type="similarity">
    <text evidence="3">Belongs to the class-V pyridoxal-phosphate-dependent aminotransferase family. NifS/IscS subfamily.</text>
</comment>
<comment type="function">
    <text evidence="2">Catalyzes the removal of elemental sulfur atoms from cysteine to produce alanine. Seems to participate in the biosynthesis of the nitrogenase metalloclusters by providing the inorganic sulfur required for the Fe-S core formation.</text>
</comment>
<feature type="compositionally biased region" description="Polar residues" evidence="11">
    <location>
        <begin position="131"/>
        <end position="141"/>
    </location>
</feature>
<evidence type="ECO:0000256" key="8">
    <source>
        <dbReference type="ARBA" id="ARBA00023004"/>
    </source>
</evidence>
<evidence type="ECO:0000256" key="5">
    <source>
        <dbReference type="ARBA" id="ARBA00022679"/>
    </source>
</evidence>
<evidence type="ECO:0000256" key="4">
    <source>
        <dbReference type="ARBA" id="ARBA00013558"/>
    </source>
</evidence>
<evidence type="ECO:0000313" key="13">
    <source>
        <dbReference type="EMBL" id="MDR7155615.1"/>
    </source>
</evidence>
<protein>
    <recommendedName>
        <fullName evidence="4">Cysteine desulfurase</fullName>
    </recommendedName>
</protein>
<dbReference type="EMBL" id="JAVDWV010000010">
    <property type="protein sequence ID" value="MDR7155615.1"/>
    <property type="molecule type" value="Genomic_DNA"/>
</dbReference>
<feature type="region of interest" description="Disordered" evidence="11">
    <location>
        <begin position="120"/>
        <end position="143"/>
    </location>
</feature>
<proteinExistence type="inferred from homology"/>
<organism evidence="13 14">
    <name type="scientific">Sphingobium xenophagum</name>
    <dbReference type="NCBI Taxonomy" id="121428"/>
    <lineage>
        <taxon>Bacteria</taxon>
        <taxon>Pseudomonadati</taxon>
        <taxon>Pseudomonadota</taxon>
        <taxon>Alphaproteobacteria</taxon>
        <taxon>Sphingomonadales</taxon>
        <taxon>Sphingomonadaceae</taxon>
        <taxon>Sphingobium</taxon>
    </lineage>
</organism>
<dbReference type="Pfam" id="PF00266">
    <property type="entry name" value="Aminotran_5"/>
    <property type="match status" value="1"/>
</dbReference>
<dbReference type="InterPro" id="IPR015424">
    <property type="entry name" value="PyrdxlP-dep_Trfase"/>
</dbReference>
<dbReference type="InterPro" id="IPR015422">
    <property type="entry name" value="PyrdxlP-dep_Trfase_small"/>
</dbReference>
<evidence type="ECO:0000256" key="2">
    <source>
        <dbReference type="ARBA" id="ARBA00003120"/>
    </source>
</evidence>